<dbReference type="Proteomes" id="UP000054538">
    <property type="component" value="Unassembled WGS sequence"/>
</dbReference>
<proteinExistence type="predicted"/>
<protein>
    <submittedName>
        <fullName evidence="2">Unplaced genomic scaffold scaffold_268, whole genome shotgun sequence</fullName>
    </submittedName>
</protein>
<dbReference type="EMBL" id="KN825090">
    <property type="protein sequence ID" value="KIK94689.1"/>
    <property type="molecule type" value="Genomic_DNA"/>
</dbReference>
<dbReference type="HOGENOM" id="CLU_2400981_0_0_1"/>
<gene>
    <name evidence="2" type="ORF">PAXRUDRAFT_827727</name>
</gene>
<feature type="compositionally biased region" description="Polar residues" evidence="1">
    <location>
        <begin position="17"/>
        <end position="59"/>
    </location>
</feature>
<reference evidence="2 3" key="1">
    <citation type="submission" date="2014-04" db="EMBL/GenBank/DDBJ databases">
        <authorList>
            <consortium name="DOE Joint Genome Institute"/>
            <person name="Kuo A."/>
            <person name="Kohler A."/>
            <person name="Jargeat P."/>
            <person name="Nagy L.G."/>
            <person name="Floudas D."/>
            <person name="Copeland A."/>
            <person name="Barry K.W."/>
            <person name="Cichocki N."/>
            <person name="Veneault-Fourrey C."/>
            <person name="LaButti K."/>
            <person name="Lindquist E.A."/>
            <person name="Lipzen A."/>
            <person name="Lundell T."/>
            <person name="Morin E."/>
            <person name="Murat C."/>
            <person name="Sun H."/>
            <person name="Tunlid A."/>
            <person name="Henrissat B."/>
            <person name="Grigoriev I.V."/>
            <person name="Hibbett D.S."/>
            <person name="Martin F."/>
            <person name="Nordberg H.P."/>
            <person name="Cantor M.N."/>
            <person name="Hua S.X."/>
        </authorList>
    </citation>
    <scope>NUCLEOTIDE SEQUENCE [LARGE SCALE GENOMIC DNA]</scope>
    <source>
        <strain evidence="2 3">Ve08.2h10</strain>
    </source>
</reference>
<reference evidence="3" key="2">
    <citation type="submission" date="2015-01" db="EMBL/GenBank/DDBJ databases">
        <title>Evolutionary Origins and Diversification of the Mycorrhizal Mutualists.</title>
        <authorList>
            <consortium name="DOE Joint Genome Institute"/>
            <consortium name="Mycorrhizal Genomics Consortium"/>
            <person name="Kohler A."/>
            <person name="Kuo A."/>
            <person name="Nagy L.G."/>
            <person name="Floudas D."/>
            <person name="Copeland A."/>
            <person name="Barry K.W."/>
            <person name="Cichocki N."/>
            <person name="Veneault-Fourrey C."/>
            <person name="LaButti K."/>
            <person name="Lindquist E.A."/>
            <person name="Lipzen A."/>
            <person name="Lundell T."/>
            <person name="Morin E."/>
            <person name="Murat C."/>
            <person name="Riley R."/>
            <person name="Ohm R."/>
            <person name="Sun H."/>
            <person name="Tunlid A."/>
            <person name="Henrissat B."/>
            <person name="Grigoriev I.V."/>
            <person name="Hibbett D.S."/>
            <person name="Martin F."/>
        </authorList>
    </citation>
    <scope>NUCLEOTIDE SEQUENCE [LARGE SCALE GENOMIC DNA]</scope>
    <source>
        <strain evidence="3">Ve08.2h10</strain>
    </source>
</reference>
<evidence type="ECO:0000256" key="1">
    <source>
        <dbReference type="SAM" id="MobiDB-lite"/>
    </source>
</evidence>
<sequence>MSSREYTPGNAPPFGSAPSTPNLKNRTTNFTGVSASPTSTTMSDSGVSFHATDNSSQTADLRAHPSAGFLSSRKIRIRSDPALSTCFDPADKKLHDLWVPRS</sequence>
<dbReference type="OrthoDB" id="2669285at2759"/>
<dbReference type="InParanoid" id="A0A0D0E2C0"/>
<dbReference type="AlphaFoldDB" id="A0A0D0E2C0"/>
<evidence type="ECO:0000313" key="3">
    <source>
        <dbReference type="Proteomes" id="UP000054538"/>
    </source>
</evidence>
<organism evidence="2 3">
    <name type="scientific">Paxillus rubicundulus Ve08.2h10</name>
    <dbReference type="NCBI Taxonomy" id="930991"/>
    <lineage>
        <taxon>Eukaryota</taxon>
        <taxon>Fungi</taxon>
        <taxon>Dikarya</taxon>
        <taxon>Basidiomycota</taxon>
        <taxon>Agaricomycotina</taxon>
        <taxon>Agaricomycetes</taxon>
        <taxon>Agaricomycetidae</taxon>
        <taxon>Boletales</taxon>
        <taxon>Paxilineae</taxon>
        <taxon>Paxillaceae</taxon>
        <taxon>Paxillus</taxon>
    </lineage>
</organism>
<feature type="region of interest" description="Disordered" evidence="1">
    <location>
        <begin position="1"/>
        <end position="65"/>
    </location>
</feature>
<keyword evidence="3" id="KW-1185">Reference proteome</keyword>
<name>A0A0D0E2C0_9AGAM</name>
<accession>A0A0D0E2C0</accession>
<evidence type="ECO:0000313" key="2">
    <source>
        <dbReference type="EMBL" id="KIK94689.1"/>
    </source>
</evidence>